<name>A0A5B8UEN4_9BACT</name>
<dbReference type="RefSeq" id="WP_146782287.1">
    <property type="nucleotide sequence ID" value="NZ_BAABIO010000006.1"/>
</dbReference>
<dbReference type="PROSITE" id="PS51123">
    <property type="entry name" value="OMPA_2"/>
    <property type="match status" value="1"/>
</dbReference>
<proteinExistence type="predicted"/>
<dbReference type="InterPro" id="IPR006665">
    <property type="entry name" value="OmpA-like"/>
</dbReference>
<dbReference type="OrthoDB" id="9782229at2"/>
<dbReference type="SUPFAM" id="SSF103088">
    <property type="entry name" value="OmpA-like"/>
    <property type="match status" value="1"/>
</dbReference>
<accession>A0A5B8UEN4</accession>
<dbReference type="InterPro" id="IPR006664">
    <property type="entry name" value="OMP_bac"/>
</dbReference>
<dbReference type="Gene3D" id="3.30.1330.60">
    <property type="entry name" value="OmpA-like domain"/>
    <property type="match status" value="1"/>
</dbReference>
<gene>
    <name evidence="6" type="ORF">FSB75_02545</name>
</gene>
<evidence type="ECO:0000256" key="1">
    <source>
        <dbReference type="ARBA" id="ARBA00004442"/>
    </source>
</evidence>
<dbReference type="AlphaFoldDB" id="A0A5B8UEN4"/>
<dbReference type="Proteomes" id="UP000321204">
    <property type="component" value="Chromosome"/>
</dbReference>
<organism evidence="6 7">
    <name type="scientific">Flavisolibacter ginsenosidimutans</name>
    <dbReference type="NCBI Taxonomy" id="661481"/>
    <lineage>
        <taxon>Bacteria</taxon>
        <taxon>Pseudomonadati</taxon>
        <taxon>Bacteroidota</taxon>
        <taxon>Chitinophagia</taxon>
        <taxon>Chitinophagales</taxon>
        <taxon>Chitinophagaceae</taxon>
        <taxon>Flavisolibacter</taxon>
    </lineage>
</organism>
<keyword evidence="2 4" id="KW-0472">Membrane</keyword>
<dbReference type="PANTHER" id="PTHR30329">
    <property type="entry name" value="STATOR ELEMENT OF FLAGELLAR MOTOR COMPLEX"/>
    <property type="match status" value="1"/>
</dbReference>
<comment type="subcellular location">
    <subcellularLocation>
        <location evidence="1">Cell outer membrane</location>
    </subcellularLocation>
</comment>
<dbReference type="GO" id="GO:0009279">
    <property type="term" value="C:cell outer membrane"/>
    <property type="evidence" value="ECO:0007669"/>
    <property type="project" value="UniProtKB-SubCell"/>
</dbReference>
<evidence type="ECO:0000256" key="2">
    <source>
        <dbReference type="ARBA" id="ARBA00023136"/>
    </source>
</evidence>
<evidence type="ECO:0000259" key="5">
    <source>
        <dbReference type="PROSITE" id="PS51123"/>
    </source>
</evidence>
<evidence type="ECO:0000256" key="3">
    <source>
        <dbReference type="ARBA" id="ARBA00023237"/>
    </source>
</evidence>
<dbReference type="PRINTS" id="PR01021">
    <property type="entry name" value="OMPADOMAIN"/>
</dbReference>
<dbReference type="InterPro" id="IPR050330">
    <property type="entry name" value="Bact_OuterMem_StrucFunc"/>
</dbReference>
<sequence length="345" mass="39387">MNGGFEDENICAEYQKNCAPEGWISTSLYADYYFDDAAHAAEGRHFTGLVLGNKDRPQLRNFLRTRLLCGLRGGEKYKLQFYFRSTHNVFDSIGIYFSSKDFLYQKERIAASRPQLFIRSDTALKLVDDWQKITLVYTATGEERFLNIGDFSSRGHEIKTGYPEIKGNYYFFLDDFSLTPLNPSEKLCSDADKVKEEEYAFDARHDKLDRLIYYYTKNPPPLEPLSKTILQRIDTLVIPDVLFATNSYALTASANVVLDNFLRKAMALQVDSVVVEGHTDSQGNSGLNQKLSENRAASVARYLQPHLAAPIVTRGWASNKPVADNRSVAGRQQNRRVEIYFYVRE</sequence>
<dbReference type="KEGG" id="fgg:FSB75_02545"/>
<evidence type="ECO:0000313" key="7">
    <source>
        <dbReference type="Proteomes" id="UP000321204"/>
    </source>
</evidence>
<evidence type="ECO:0000313" key="6">
    <source>
        <dbReference type="EMBL" id="QEC54825.1"/>
    </source>
</evidence>
<evidence type="ECO:0000256" key="4">
    <source>
        <dbReference type="PROSITE-ProRule" id="PRU00473"/>
    </source>
</evidence>
<protein>
    <submittedName>
        <fullName evidence="6">OmpA family protein</fullName>
    </submittedName>
</protein>
<dbReference type="CDD" id="cd07185">
    <property type="entry name" value="OmpA_C-like"/>
    <property type="match status" value="1"/>
</dbReference>
<reference evidence="6 7" key="1">
    <citation type="journal article" date="2015" name="Int. J. Syst. Evol. Microbiol.">
        <title>Flavisolibacter ginsenosidimutans sp. nov., with ginsenoside-converting activity isolated from soil used for cultivating ginseng.</title>
        <authorList>
            <person name="Zhao Y."/>
            <person name="Liu Q."/>
            <person name="Kang M.S."/>
            <person name="Jin F."/>
            <person name="Yu H."/>
            <person name="Im W.T."/>
        </authorList>
    </citation>
    <scope>NUCLEOTIDE SEQUENCE [LARGE SCALE GENOMIC DNA]</scope>
    <source>
        <strain evidence="6 7">Gsoil 636</strain>
    </source>
</reference>
<dbReference type="Gene3D" id="2.60.120.260">
    <property type="entry name" value="Galactose-binding domain-like"/>
    <property type="match status" value="1"/>
</dbReference>
<dbReference type="EMBL" id="CP042433">
    <property type="protein sequence ID" value="QEC54825.1"/>
    <property type="molecule type" value="Genomic_DNA"/>
</dbReference>
<keyword evidence="3" id="KW-0998">Cell outer membrane</keyword>
<dbReference type="PANTHER" id="PTHR30329:SF21">
    <property type="entry name" value="LIPOPROTEIN YIAD-RELATED"/>
    <property type="match status" value="1"/>
</dbReference>
<dbReference type="InterPro" id="IPR036737">
    <property type="entry name" value="OmpA-like_sf"/>
</dbReference>
<feature type="domain" description="OmpA-like" evidence="5">
    <location>
        <begin position="230"/>
        <end position="345"/>
    </location>
</feature>
<keyword evidence="7" id="KW-1185">Reference proteome</keyword>
<dbReference type="Pfam" id="PF00691">
    <property type="entry name" value="OmpA"/>
    <property type="match status" value="1"/>
</dbReference>